<reference evidence="2" key="1">
    <citation type="submission" date="2022-08" db="EMBL/GenBank/DDBJ databases">
        <title>Alicyclobacillus dauci DSM2870, complete genome.</title>
        <authorList>
            <person name="Wang Q."/>
            <person name="Cai R."/>
            <person name="Wang Z."/>
        </authorList>
    </citation>
    <scope>NUCLEOTIDE SEQUENCE</scope>
    <source>
        <strain evidence="2">DSM 28700</strain>
    </source>
</reference>
<name>A0ABY6Z326_9BACL</name>
<dbReference type="EMBL" id="CP104064">
    <property type="protein sequence ID" value="WAH36918.1"/>
    <property type="molecule type" value="Genomic_DNA"/>
</dbReference>
<dbReference type="Proteomes" id="UP001164803">
    <property type="component" value="Chromosome"/>
</dbReference>
<dbReference type="InterPro" id="IPR011650">
    <property type="entry name" value="Peptidase_M20_dimer"/>
</dbReference>
<dbReference type="PANTHER" id="PTHR11014:SF98">
    <property type="entry name" value="N-ACETYLDIAMINOPIMELATE DEACETYLASE"/>
    <property type="match status" value="1"/>
</dbReference>
<dbReference type="Pfam" id="PF07687">
    <property type="entry name" value="M20_dimer"/>
    <property type="match status" value="1"/>
</dbReference>
<gene>
    <name evidence="2" type="ORF">NZD86_22605</name>
</gene>
<sequence length="381" mass="42118">MTEGLLRVRQALHQIPELGFAEHKTQAFLLEFLAKLPQSHMSVTTWKPGIIVHLKGSAPQARVGWRTDMDGLPVREETGVPFASRHDGMMHACGHDVHMTIALGLTRYFAENQPVDDMVILFQPAEEGPGGALPMMASEAFEAVRPDMIFALHVQPELPVGEIGIRPGILFANTSELFIDLIGLGGHAAYPHRANDMVVAGAHFITAVQSIVARNVDPLDSAVVTIGRLEAGTKQNIIAERSRIEGTIRTLSAQTMGLVKGRIESLLEGTAKMFDCRYELDYGANYHQVYNEARLTEDFMSFVEQSGLATVNRVDAAMTGEDFGYFLRDIPGFLFWLGAESNYGLHHAKMLPGEGCIEVALRVLTRYFADRVYRRALDVVR</sequence>
<dbReference type="Gene3D" id="3.30.70.360">
    <property type="match status" value="1"/>
</dbReference>
<dbReference type="Gene3D" id="3.40.630.10">
    <property type="entry name" value="Zn peptidases"/>
    <property type="match status" value="1"/>
</dbReference>
<accession>A0ABY6Z326</accession>
<dbReference type="SUPFAM" id="SSF55031">
    <property type="entry name" value="Bacterial exopeptidase dimerisation domain"/>
    <property type="match status" value="1"/>
</dbReference>
<dbReference type="InterPro" id="IPR036264">
    <property type="entry name" value="Bact_exopeptidase_dim_dom"/>
</dbReference>
<evidence type="ECO:0000313" key="2">
    <source>
        <dbReference type="EMBL" id="WAH36918.1"/>
    </source>
</evidence>
<protein>
    <submittedName>
        <fullName evidence="2">N-acetyldiaminopimelate deacetylase</fullName>
    </submittedName>
</protein>
<dbReference type="PANTHER" id="PTHR11014">
    <property type="entry name" value="PEPTIDASE M20 FAMILY MEMBER"/>
    <property type="match status" value="1"/>
</dbReference>
<organism evidence="2 3">
    <name type="scientific">Alicyclobacillus dauci</name>
    <dbReference type="NCBI Taxonomy" id="1475485"/>
    <lineage>
        <taxon>Bacteria</taxon>
        <taxon>Bacillati</taxon>
        <taxon>Bacillota</taxon>
        <taxon>Bacilli</taxon>
        <taxon>Bacillales</taxon>
        <taxon>Alicyclobacillaceae</taxon>
        <taxon>Alicyclobacillus</taxon>
    </lineage>
</organism>
<dbReference type="RefSeq" id="WP_268044320.1">
    <property type="nucleotide sequence ID" value="NZ_CP104064.1"/>
</dbReference>
<dbReference type="CDD" id="cd05670">
    <property type="entry name" value="M20_Acy1_YkuR-like"/>
    <property type="match status" value="1"/>
</dbReference>
<keyword evidence="3" id="KW-1185">Reference proteome</keyword>
<dbReference type="SUPFAM" id="SSF53187">
    <property type="entry name" value="Zn-dependent exopeptidases"/>
    <property type="match status" value="1"/>
</dbReference>
<proteinExistence type="predicted"/>
<dbReference type="NCBIfam" id="TIGR01891">
    <property type="entry name" value="amidohydrolases"/>
    <property type="match status" value="1"/>
</dbReference>
<feature type="domain" description="Peptidase M20 dimerisation" evidence="1">
    <location>
        <begin position="182"/>
        <end position="270"/>
    </location>
</feature>
<evidence type="ECO:0000259" key="1">
    <source>
        <dbReference type="Pfam" id="PF07687"/>
    </source>
</evidence>
<dbReference type="InterPro" id="IPR017439">
    <property type="entry name" value="Amidohydrolase"/>
</dbReference>
<evidence type="ECO:0000313" key="3">
    <source>
        <dbReference type="Proteomes" id="UP001164803"/>
    </source>
</evidence>
<dbReference type="Pfam" id="PF01546">
    <property type="entry name" value="Peptidase_M20"/>
    <property type="match status" value="1"/>
</dbReference>
<dbReference type="InterPro" id="IPR002933">
    <property type="entry name" value="Peptidase_M20"/>
</dbReference>
<dbReference type="PIRSF" id="PIRSF005962">
    <property type="entry name" value="Pept_M20D_amidohydro"/>
    <property type="match status" value="1"/>
</dbReference>